<keyword evidence="1" id="KW-1133">Transmembrane helix</keyword>
<feature type="transmembrane region" description="Helical" evidence="1">
    <location>
        <begin position="268"/>
        <end position="288"/>
    </location>
</feature>
<feature type="transmembrane region" description="Helical" evidence="1">
    <location>
        <begin position="132"/>
        <end position="153"/>
    </location>
</feature>
<organism evidence="2 3">
    <name type="scientific">Deinococcus roseus</name>
    <dbReference type="NCBI Taxonomy" id="392414"/>
    <lineage>
        <taxon>Bacteria</taxon>
        <taxon>Thermotogati</taxon>
        <taxon>Deinococcota</taxon>
        <taxon>Deinococci</taxon>
        <taxon>Deinococcales</taxon>
        <taxon>Deinococcaceae</taxon>
        <taxon>Deinococcus</taxon>
    </lineage>
</organism>
<dbReference type="Proteomes" id="UP000632222">
    <property type="component" value="Unassembled WGS sequence"/>
</dbReference>
<dbReference type="InterPro" id="IPR010640">
    <property type="entry name" value="Low_temperature_requirement_A"/>
</dbReference>
<dbReference type="Pfam" id="PF06772">
    <property type="entry name" value="LtrA"/>
    <property type="match status" value="1"/>
</dbReference>
<keyword evidence="1" id="KW-0472">Membrane</keyword>
<sequence>MSEAPASQGETNLRVSTLELFFDLVFVFIITQVTHLVAHPHDALDFAKAALILGVTWWMYGGYAWLTNNVSTGRTLNRFLLLLGMGSFLMVAISVPKAFDGGGFLFGVAYLLITCIHAFLFTRAQSAASARAIFSIAPFNLISAALVLLAGFVHAEWDWWLWGGAFLIQVLSPIIGRVRGFSVSSAHFVERHGLVMIIALGESIVTLGTGASEETLSANLILKVLLGLMLTAALWWSYFETDDPRAEAAMESVEGPARSVMAVRAYGYAHYIMLLGVIFSAGGLNNFLSHKEEHALIEPGMLLALGLFIYLLGDVLFRFWLGIDRLKFRFVFAVLALALGFVLQHVGNLVQLSGFTLLLVLMLVLESKLQKAEG</sequence>
<feature type="transmembrane region" description="Helical" evidence="1">
    <location>
        <begin position="20"/>
        <end position="40"/>
    </location>
</feature>
<dbReference type="PANTHER" id="PTHR36840:SF1">
    <property type="entry name" value="BLL5714 PROTEIN"/>
    <property type="match status" value="1"/>
</dbReference>
<feature type="transmembrane region" description="Helical" evidence="1">
    <location>
        <begin position="300"/>
        <end position="321"/>
    </location>
</feature>
<proteinExistence type="predicted"/>
<feature type="transmembrane region" description="Helical" evidence="1">
    <location>
        <begin position="78"/>
        <end position="95"/>
    </location>
</feature>
<dbReference type="PANTHER" id="PTHR36840">
    <property type="entry name" value="BLL5714 PROTEIN"/>
    <property type="match status" value="1"/>
</dbReference>
<keyword evidence="1" id="KW-0812">Transmembrane</keyword>
<feature type="transmembrane region" description="Helical" evidence="1">
    <location>
        <begin position="46"/>
        <end position="66"/>
    </location>
</feature>
<reference evidence="3" key="1">
    <citation type="journal article" date="2019" name="Int. J. Syst. Evol. Microbiol.">
        <title>The Global Catalogue of Microorganisms (GCM) 10K type strain sequencing project: providing services to taxonomists for standard genome sequencing and annotation.</title>
        <authorList>
            <consortium name="The Broad Institute Genomics Platform"/>
            <consortium name="The Broad Institute Genome Sequencing Center for Infectious Disease"/>
            <person name="Wu L."/>
            <person name="Ma J."/>
        </authorList>
    </citation>
    <scope>NUCLEOTIDE SEQUENCE [LARGE SCALE GENOMIC DNA]</scope>
    <source>
        <strain evidence="3">JCM 14370</strain>
    </source>
</reference>
<name>A0ABQ2CT58_9DEIO</name>
<keyword evidence="3" id="KW-1185">Reference proteome</keyword>
<comment type="caution">
    <text evidence="2">The sequence shown here is derived from an EMBL/GenBank/DDBJ whole genome shotgun (WGS) entry which is preliminary data.</text>
</comment>
<feature type="transmembrane region" description="Helical" evidence="1">
    <location>
        <begin position="159"/>
        <end position="176"/>
    </location>
</feature>
<dbReference type="EMBL" id="BMOD01000001">
    <property type="protein sequence ID" value="GGJ18012.1"/>
    <property type="molecule type" value="Genomic_DNA"/>
</dbReference>
<evidence type="ECO:0000313" key="3">
    <source>
        <dbReference type="Proteomes" id="UP000632222"/>
    </source>
</evidence>
<accession>A0ABQ2CT58</accession>
<gene>
    <name evidence="2" type="ORF">GCM10008938_00140</name>
</gene>
<feature type="transmembrane region" description="Helical" evidence="1">
    <location>
        <begin position="328"/>
        <end position="346"/>
    </location>
</feature>
<evidence type="ECO:0000256" key="1">
    <source>
        <dbReference type="SAM" id="Phobius"/>
    </source>
</evidence>
<evidence type="ECO:0000313" key="2">
    <source>
        <dbReference type="EMBL" id="GGJ18012.1"/>
    </source>
</evidence>
<feature type="transmembrane region" description="Helical" evidence="1">
    <location>
        <begin position="188"/>
        <end position="208"/>
    </location>
</feature>
<protein>
    <submittedName>
        <fullName evidence="2">Low temperature requirement protein A</fullName>
    </submittedName>
</protein>
<feature type="transmembrane region" description="Helical" evidence="1">
    <location>
        <begin position="220"/>
        <end position="239"/>
    </location>
</feature>
<feature type="transmembrane region" description="Helical" evidence="1">
    <location>
        <begin position="101"/>
        <end position="120"/>
    </location>
</feature>